<keyword evidence="2" id="KW-1133">Transmembrane helix</keyword>
<accession>A0A939G004</accession>
<evidence type="ECO:0000313" key="4">
    <source>
        <dbReference type="Proteomes" id="UP000664795"/>
    </source>
</evidence>
<evidence type="ECO:0000256" key="2">
    <source>
        <dbReference type="SAM" id="Phobius"/>
    </source>
</evidence>
<organism evidence="3 4">
    <name type="scientific">Fibrella aquatilis</name>
    <dbReference type="NCBI Taxonomy" id="2817059"/>
    <lineage>
        <taxon>Bacteria</taxon>
        <taxon>Pseudomonadati</taxon>
        <taxon>Bacteroidota</taxon>
        <taxon>Cytophagia</taxon>
        <taxon>Cytophagales</taxon>
        <taxon>Spirosomataceae</taxon>
        <taxon>Fibrella</taxon>
    </lineage>
</organism>
<name>A0A939G004_9BACT</name>
<feature type="compositionally biased region" description="Polar residues" evidence="1">
    <location>
        <begin position="43"/>
        <end position="52"/>
    </location>
</feature>
<feature type="compositionally biased region" description="Low complexity" evidence="1">
    <location>
        <begin position="61"/>
        <end position="97"/>
    </location>
</feature>
<reference evidence="3 4" key="1">
    <citation type="submission" date="2021-03" db="EMBL/GenBank/DDBJ databases">
        <title>Fibrella sp. HMF5036 genome sequencing and assembly.</title>
        <authorList>
            <person name="Kang H."/>
            <person name="Kim H."/>
            <person name="Bae S."/>
            <person name="Joh K."/>
        </authorList>
    </citation>
    <scope>NUCLEOTIDE SEQUENCE [LARGE SCALE GENOMIC DNA]</scope>
    <source>
        <strain evidence="3 4">HMF5036</strain>
    </source>
</reference>
<gene>
    <name evidence="3" type="ORF">J2I48_00495</name>
</gene>
<dbReference type="EMBL" id="JAFMYU010000001">
    <property type="protein sequence ID" value="MBO0929449.1"/>
    <property type="molecule type" value="Genomic_DNA"/>
</dbReference>
<comment type="caution">
    <text evidence="3">The sequence shown here is derived from an EMBL/GenBank/DDBJ whole genome shotgun (WGS) entry which is preliminary data.</text>
</comment>
<proteinExistence type="predicted"/>
<sequence length="366" mass="39327">MQRLTTAGRLLITALIIGLIYLGLKYVAGIDLIQKFRAGNKTEQTTSSNLPSNEDHTAPNADGSATSEATSEATATSDEASSGGASSGASSEASTGGARPAFNFQAAEPVGGKLKGVVELGASGFNSFIVRVDDQKRWKLEKADFGNSLVLENMASDLDIREGLKQYIANMLNFGVNGREIQFVVSSGALKAETTQKIIKNLKALNYVVNTVTPEQEGRLGLRSVLPPEFDDNAFVVDIGSGNTKISWKNGSDVSAVETFGAKYFQNGDDDSKVYDEVKSKAKGVPSSHRKTCFIIGGIPFELAKQVRNGKERYTVLKMPADYKSENAKQKAGLNIYKAVADATGCQQFVFDWDANFTIGYLLSLK</sequence>
<feature type="transmembrane region" description="Helical" evidence="2">
    <location>
        <begin position="6"/>
        <end position="27"/>
    </location>
</feature>
<feature type="region of interest" description="Disordered" evidence="1">
    <location>
        <begin position="43"/>
        <end position="97"/>
    </location>
</feature>
<dbReference type="AlphaFoldDB" id="A0A939G004"/>
<evidence type="ECO:0000256" key="1">
    <source>
        <dbReference type="SAM" id="MobiDB-lite"/>
    </source>
</evidence>
<protein>
    <recommendedName>
        <fullName evidence="5">Ppx/GppA phosphatase family protein</fullName>
    </recommendedName>
</protein>
<evidence type="ECO:0000313" key="3">
    <source>
        <dbReference type="EMBL" id="MBO0929449.1"/>
    </source>
</evidence>
<keyword evidence="2" id="KW-0812">Transmembrane</keyword>
<keyword evidence="4" id="KW-1185">Reference proteome</keyword>
<keyword evidence="2" id="KW-0472">Membrane</keyword>
<dbReference type="Proteomes" id="UP000664795">
    <property type="component" value="Unassembled WGS sequence"/>
</dbReference>
<evidence type="ECO:0008006" key="5">
    <source>
        <dbReference type="Google" id="ProtNLM"/>
    </source>
</evidence>
<dbReference type="RefSeq" id="WP_207333420.1">
    <property type="nucleotide sequence ID" value="NZ_JAFMYU010000001.1"/>
</dbReference>